<dbReference type="EMBL" id="BPLR01010648">
    <property type="protein sequence ID" value="GIY40708.1"/>
    <property type="molecule type" value="Genomic_DNA"/>
</dbReference>
<name>A0AAV4T229_CAEEX</name>
<reference evidence="1 2" key="1">
    <citation type="submission" date="2021-06" db="EMBL/GenBank/DDBJ databases">
        <title>Caerostris extrusa draft genome.</title>
        <authorList>
            <person name="Kono N."/>
            <person name="Arakawa K."/>
        </authorList>
    </citation>
    <scope>NUCLEOTIDE SEQUENCE [LARGE SCALE GENOMIC DNA]</scope>
</reference>
<proteinExistence type="predicted"/>
<comment type="caution">
    <text evidence="1">The sequence shown here is derived from an EMBL/GenBank/DDBJ whole genome shotgun (WGS) entry which is preliminary data.</text>
</comment>
<gene>
    <name evidence="1" type="ORF">CEXT_407291</name>
</gene>
<evidence type="ECO:0000313" key="2">
    <source>
        <dbReference type="Proteomes" id="UP001054945"/>
    </source>
</evidence>
<organism evidence="1 2">
    <name type="scientific">Caerostris extrusa</name>
    <name type="common">Bark spider</name>
    <name type="synonym">Caerostris bankana</name>
    <dbReference type="NCBI Taxonomy" id="172846"/>
    <lineage>
        <taxon>Eukaryota</taxon>
        <taxon>Metazoa</taxon>
        <taxon>Ecdysozoa</taxon>
        <taxon>Arthropoda</taxon>
        <taxon>Chelicerata</taxon>
        <taxon>Arachnida</taxon>
        <taxon>Araneae</taxon>
        <taxon>Araneomorphae</taxon>
        <taxon>Entelegynae</taxon>
        <taxon>Araneoidea</taxon>
        <taxon>Araneidae</taxon>
        <taxon>Caerostris</taxon>
    </lineage>
</organism>
<keyword evidence="2" id="KW-1185">Reference proteome</keyword>
<protein>
    <submittedName>
        <fullName evidence="1">Uncharacterized protein</fullName>
    </submittedName>
</protein>
<dbReference type="Proteomes" id="UP001054945">
    <property type="component" value="Unassembled WGS sequence"/>
</dbReference>
<sequence>KTKRGKGNKKPRRSREEEKHIDSVITQITFFEKPLQSGIRYVIFTPNLATFDDTSTAVGPNENCLTKPRPRISVFTTTITWREDTKRRRREVPGM</sequence>
<accession>A0AAV4T229</accession>
<evidence type="ECO:0000313" key="1">
    <source>
        <dbReference type="EMBL" id="GIY40708.1"/>
    </source>
</evidence>
<dbReference type="AlphaFoldDB" id="A0AAV4T229"/>
<feature type="non-terminal residue" evidence="1">
    <location>
        <position position="1"/>
    </location>
</feature>